<feature type="transmembrane region" description="Helical" evidence="8">
    <location>
        <begin position="163"/>
        <end position="182"/>
    </location>
</feature>
<dbReference type="InterPro" id="IPR039421">
    <property type="entry name" value="Type_1_exporter"/>
</dbReference>
<evidence type="ECO:0000256" key="4">
    <source>
        <dbReference type="ARBA" id="ARBA00022741"/>
    </source>
</evidence>
<feature type="transmembrane region" description="Helical" evidence="8">
    <location>
        <begin position="74"/>
        <end position="98"/>
    </location>
</feature>
<dbReference type="PROSITE" id="PS50929">
    <property type="entry name" value="ABC_TM1F"/>
    <property type="match status" value="1"/>
</dbReference>
<comment type="similarity">
    <text evidence="2">Belongs to the ABC transporter superfamily.</text>
</comment>
<dbReference type="SMART" id="SM00382">
    <property type="entry name" value="AAA"/>
    <property type="match status" value="1"/>
</dbReference>
<reference evidence="11" key="1">
    <citation type="submission" date="2024-02" db="EMBL/GenBank/DDBJ databases">
        <title>Draft genome sequence of new strains in genus Ureaplasma.</title>
        <authorList>
            <person name="Nakajima Y."/>
            <person name="Segawa T."/>
        </authorList>
    </citation>
    <scope>NUCLEOTIDE SEQUENCE [LARGE SCALE GENOMIC DNA]</scope>
    <source>
        <strain evidence="11">OM1</strain>
    </source>
</reference>
<evidence type="ECO:0000256" key="2">
    <source>
        <dbReference type="ARBA" id="ARBA00005417"/>
    </source>
</evidence>
<dbReference type="InterPro" id="IPR003593">
    <property type="entry name" value="AAA+_ATPase"/>
</dbReference>
<evidence type="ECO:0000256" key="7">
    <source>
        <dbReference type="ARBA" id="ARBA00023136"/>
    </source>
</evidence>
<feature type="transmembrane region" description="Helical" evidence="8">
    <location>
        <begin position="21"/>
        <end position="41"/>
    </location>
</feature>
<dbReference type="Gene3D" id="3.40.50.300">
    <property type="entry name" value="P-loop containing nucleotide triphosphate hydrolases"/>
    <property type="match status" value="1"/>
</dbReference>
<dbReference type="Pfam" id="PF00664">
    <property type="entry name" value="ABC_membrane"/>
    <property type="match status" value="1"/>
</dbReference>
<evidence type="ECO:0000256" key="3">
    <source>
        <dbReference type="ARBA" id="ARBA00022692"/>
    </source>
</evidence>
<keyword evidence="5 11" id="KW-0067">ATP-binding</keyword>
<dbReference type="SUPFAM" id="SSF52540">
    <property type="entry name" value="P-loop containing nucleoside triphosphate hydrolases"/>
    <property type="match status" value="1"/>
</dbReference>
<dbReference type="Gene3D" id="1.20.1560.10">
    <property type="entry name" value="ABC transporter type 1, transmembrane domain"/>
    <property type="match status" value="1"/>
</dbReference>
<feature type="transmembrane region" description="Helical" evidence="8">
    <location>
        <begin position="304"/>
        <end position="326"/>
    </location>
</feature>
<protein>
    <submittedName>
        <fullName evidence="11">ABC transporter ATP-binding protein</fullName>
    </submittedName>
</protein>
<dbReference type="InterPro" id="IPR036640">
    <property type="entry name" value="ABC1_TM_sf"/>
</dbReference>
<organism evidence="11 12">
    <name type="scientific">Ureaplasma ceti</name>
    <dbReference type="NCBI Taxonomy" id="3119530"/>
    <lineage>
        <taxon>Bacteria</taxon>
        <taxon>Bacillati</taxon>
        <taxon>Mycoplasmatota</taxon>
        <taxon>Mycoplasmoidales</taxon>
        <taxon>Mycoplasmoidaceae</taxon>
        <taxon>Ureaplasma</taxon>
    </lineage>
</organism>
<keyword evidence="7 8" id="KW-0472">Membrane</keyword>
<feature type="domain" description="ABC transmembrane type-1" evidence="10">
    <location>
        <begin position="19"/>
        <end position="328"/>
    </location>
</feature>
<dbReference type="SUPFAM" id="SSF90123">
    <property type="entry name" value="ABC transporter transmembrane region"/>
    <property type="match status" value="1"/>
</dbReference>
<keyword evidence="3 8" id="KW-0812">Transmembrane</keyword>
<dbReference type="Proteomes" id="UP001449582">
    <property type="component" value="Unassembled WGS sequence"/>
</dbReference>
<gene>
    <name evidence="11" type="ORF">UREOM_1440</name>
</gene>
<dbReference type="EMBL" id="BAABQM010000001">
    <property type="protein sequence ID" value="GAA5414433.1"/>
    <property type="molecule type" value="Genomic_DNA"/>
</dbReference>
<name>A0ABP9UB96_9BACT</name>
<proteinExistence type="inferred from homology"/>
<comment type="caution">
    <text evidence="11">The sequence shown here is derived from an EMBL/GenBank/DDBJ whole genome shotgun (WGS) entry which is preliminary data.</text>
</comment>
<dbReference type="InterPro" id="IPR003439">
    <property type="entry name" value="ABC_transporter-like_ATP-bd"/>
</dbReference>
<feature type="domain" description="ABC transporter" evidence="9">
    <location>
        <begin position="364"/>
        <end position="596"/>
    </location>
</feature>
<keyword evidence="12" id="KW-1185">Reference proteome</keyword>
<dbReference type="InterPro" id="IPR011527">
    <property type="entry name" value="ABC1_TM_dom"/>
</dbReference>
<evidence type="ECO:0000256" key="5">
    <source>
        <dbReference type="ARBA" id="ARBA00022840"/>
    </source>
</evidence>
<evidence type="ECO:0000259" key="9">
    <source>
        <dbReference type="PROSITE" id="PS50893"/>
    </source>
</evidence>
<accession>A0ABP9UB96</accession>
<dbReference type="PROSITE" id="PS50893">
    <property type="entry name" value="ABC_TRANSPORTER_2"/>
    <property type="match status" value="1"/>
</dbReference>
<dbReference type="InterPro" id="IPR027417">
    <property type="entry name" value="P-loop_NTPase"/>
</dbReference>
<evidence type="ECO:0000313" key="11">
    <source>
        <dbReference type="EMBL" id="GAA5414433.1"/>
    </source>
</evidence>
<keyword evidence="6 8" id="KW-1133">Transmembrane helix</keyword>
<sequence length="603" mass="67706">MWYLIKKSLTKQNSLKLSLVFVIRLAQLILDIIIPLLLTVLNNVVVDMSQHVDNIHGPGSIQGIHYKDVYTGGIHYLLIAAAIMIGACILEMTCGLIAQSLASKVAVKMSTDLRFQLYNKLQYLSKADFDYFSTSSLIARLTTDVQIMQDSFIYIWRTGLRAVMLYIGGLIGTIVVVCTNNSKDAHIWTIPVVMAIVTISIIAIIWIFVKASLKWYKLSKYATDELNGNLRENILNSKSIRSLNLKQYEINKFDGLNTKTTKFTQRAYIISMLIIPFLNIVISTLVIVLVWVGTPSKAITVANVGTLLTLANFILLGLSLMINVILEISIAISSTTRIKEIFTYESMIKFDENGQEIQSGNCGLQNVNFKYFKNKEYILKDVSITVKDKEMVGIIGTTGSGKSTILSLLARMYDANDGTVTIDHSNIKNVKKNSLRQNVSICLQDPKLFTGTIMENLKMENKNISDTDVKNALNFWAGEKFIDSLPQGLDTQVTYNTKELSESQKQVLCLTRSILKDSPILLIDSATSNMDNEVESDFYKKLKDTHKFTTVVTSQRVSAVRNSDIIYVLDEGTVVDYGTHDELIQTCQVYKDMYTSQYEGEVR</sequence>
<feature type="transmembrane region" description="Helical" evidence="8">
    <location>
        <begin position="267"/>
        <end position="292"/>
    </location>
</feature>
<keyword evidence="4" id="KW-0547">Nucleotide-binding</keyword>
<dbReference type="GO" id="GO:0005524">
    <property type="term" value="F:ATP binding"/>
    <property type="evidence" value="ECO:0007669"/>
    <property type="project" value="UniProtKB-KW"/>
</dbReference>
<evidence type="ECO:0000259" key="10">
    <source>
        <dbReference type="PROSITE" id="PS50929"/>
    </source>
</evidence>
<evidence type="ECO:0000256" key="8">
    <source>
        <dbReference type="SAM" id="Phobius"/>
    </source>
</evidence>
<comment type="subcellular location">
    <subcellularLocation>
        <location evidence="1">Cell membrane</location>
        <topology evidence="1">Multi-pass membrane protein</topology>
    </subcellularLocation>
</comment>
<dbReference type="Pfam" id="PF00005">
    <property type="entry name" value="ABC_tran"/>
    <property type="match status" value="1"/>
</dbReference>
<evidence type="ECO:0000313" key="12">
    <source>
        <dbReference type="Proteomes" id="UP001449582"/>
    </source>
</evidence>
<dbReference type="PANTHER" id="PTHR24221:SF276">
    <property type="entry name" value="ABC TRANSPORTER, ATP-BINDING_PERMEASE PROTEIN"/>
    <property type="match status" value="1"/>
</dbReference>
<evidence type="ECO:0000256" key="1">
    <source>
        <dbReference type="ARBA" id="ARBA00004651"/>
    </source>
</evidence>
<evidence type="ECO:0000256" key="6">
    <source>
        <dbReference type="ARBA" id="ARBA00022989"/>
    </source>
</evidence>
<feature type="transmembrane region" description="Helical" evidence="8">
    <location>
        <begin position="188"/>
        <end position="209"/>
    </location>
</feature>
<dbReference type="PANTHER" id="PTHR24221">
    <property type="entry name" value="ATP-BINDING CASSETTE SUB-FAMILY B"/>
    <property type="match status" value="1"/>
</dbReference>